<evidence type="ECO:0000256" key="1">
    <source>
        <dbReference type="ARBA" id="ARBA00023015"/>
    </source>
</evidence>
<protein>
    <recommendedName>
        <fullName evidence="4">HTH luxR-type domain-containing protein</fullName>
    </recommendedName>
</protein>
<keyword evidence="6" id="KW-1185">Reference proteome</keyword>
<organism evidence="5 6">
    <name type="scientific">Kitasatospora nipponensis</name>
    <dbReference type="NCBI Taxonomy" id="258049"/>
    <lineage>
        <taxon>Bacteria</taxon>
        <taxon>Bacillati</taxon>
        <taxon>Actinomycetota</taxon>
        <taxon>Actinomycetes</taxon>
        <taxon>Kitasatosporales</taxon>
        <taxon>Streptomycetaceae</taxon>
        <taxon>Kitasatospora</taxon>
    </lineage>
</organism>
<dbReference type="Gene3D" id="1.10.10.10">
    <property type="entry name" value="Winged helix-like DNA-binding domain superfamily/Winged helix DNA-binding domain"/>
    <property type="match status" value="1"/>
</dbReference>
<keyword evidence="2" id="KW-0238">DNA-binding</keyword>
<keyword evidence="1" id="KW-0805">Transcription regulation</keyword>
<evidence type="ECO:0000256" key="2">
    <source>
        <dbReference type="ARBA" id="ARBA00023125"/>
    </source>
</evidence>
<dbReference type="EMBL" id="BAAALF010000036">
    <property type="protein sequence ID" value="GAA1235006.1"/>
    <property type="molecule type" value="Genomic_DNA"/>
</dbReference>
<evidence type="ECO:0000313" key="6">
    <source>
        <dbReference type="Proteomes" id="UP001500037"/>
    </source>
</evidence>
<comment type="caution">
    <text evidence="5">The sequence shown here is derived from an EMBL/GenBank/DDBJ whole genome shotgun (WGS) entry which is preliminary data.</text>
</comment>
<dbReference type="InterPro" id="IPR036388">
    <property type="entry name" value="WH-like_DNA-bd_sf"/>
</dbReference>
<dbReference type="SUPFAM" id="SSF46894">
    <property type="entry name" value="C-terminal effector domain of the bipartite response regulators"/>
    <property type="match status" value="1"/>
</dbReference>
<accession>A0ABP4GSD1</accession>
<evidence type="ECO:0000256" key="3">
    <source>
        <dbReference type="ARBA" id="ARBA00023163"/>
    </source>
</evidence>
<dbReference type="PRINTS" id="PR00038">
    <property type="entry name" value="HTHLUXR"/>
</dbReference>
<keyword evidence="3" id="KW-0804">Transcription</keyword>
<reference evidence="6" key="1">
    <citation type="journal article" date="2019" name="Int. J. Syst. Evol. Microbiol.">
        <title>The Global Catalogue of Microorganisms (GCM) 10K type strain sequencing project: providing services to taxonomists for standard genome sequencing and annotation.</title>
        <authorList>
            <consortium name="The Broad Institute Genomics Platform"/>
            <consortium name="The Broad Institute Genome Sequencing Center for Infectious Disease"/>
            <person name="Wu L."/>
            <person name="Ma J."/>
        </authorList>
    </citation>
    <scope>NUCLEOTIDE SEQUENCE [LARGE SCALE GENOMIC DNA]</scope>
    <source>
        <strain evidence="6">JCM 13004</strain>
    </source>
</reference>
<evidence type="ECO:0000313" key="5">
    <source>
        <dbReference type="EMBL" id="GAA1235006.1"/>
    </source>
</evidence>
<sequence length="195" mass="20775">MIVARESKTIQHFPMPFCSCCNKYCRDCPGAAAEQHCCRGLLLAADDPAGAREAFDRCRDAWTAVGRPYPAALAAERAALAQAAVEPGAAVLLLAEAAEELAALGATSDESRCRRRLRALGHESANPRGRSGYGARLSPREEQVRDLLADGASNKDLAAALFLSPRTAEHHVASVLRKLGTTRAGLARGEDPGRR</sequence>
<gene>
    <name evidence="5" type="ORF">GCM10009665_26480</name>
</gene>
<feature type="domain" description="HTH luxR-type" evidence="4">
    <location>
        <begin position="130"/>
        <end position="193"/>
    </location>
</feature>
<proteinExistence type="predicted"/>
<dbReference type="Proteomes" id="UP001500037">
    <property type="component" value="Unassembled WGS sequence"/>
</dbReference>
<dbReference type="PROSITE" id="PS50043">
    <property type="entry name" value="HTH_LUXR_2"/>
    <property type="match status" value="1"/>
</dbReference>
<name>A0ABP4GSD1_9ACTN</name>
<dbReference type="Pfam" id="PF00196">
    <property type="entry name" value="GerE"/>
    <property type="match status" value="1"/>
</dbReference>
<dbReference type="SMART" id="SM00421">
    <property type="entry name" value="HTH_LUXR"/>
    <property type="match status" value="1"/>
</dbReference>
<dbReference type="CDD" id="cd06170">
    <property type="entry name" value="LuxR_C_like"/>
    <property type="match status" value="1"/>
</dbReference>
<dbReference type="PANTHER" id="PTHR44688:SF16">
    <property type="entry name" value="DNA-BINDING TRANSCRIPTIONAL ACTIVATOR DEVR_DOSR"/>
    <property type="match status" value="1"/>
</dbReference>
<dbReference type="InterPro" id="IPR000792">
    <property type="entry name" value="Tscrpt_reg_LuxR_C"/>
</dbReference>
<dbReference type="InterPro" id="IPR016032">
    <property type="entry name" value="Sig_transdc_resp-reg_C-effctor"/>
</dbReference>
<evidence type="ECO:0000259" key="4">
    <source>
        <dbReference type="PROSITE" id="PS50043"/>
    </source>
</evidence>
<dbReference type="PANTHER" id="PTHR44688">
    <property type="entry name" value="DNA-BINDING TRANSCRIPTIONAL ACTIVATOR DEVR_DOSR"/>
    <property type="match status" value="1"/>
</dbReference>